<sequence>MRVFWRNLWKRHEARVGGIILSLVLLAALFAPWLAPHDPTAIDLSLKLQGPSWDYPLGTDHLGRCVLSRLLYGAQVSVGVAVLVMGVTMLLSLAIGLLAGYAGGWIDAVLMRICDVLLAFPSLVLALVLAGLLGQGLFNMILALILVQWVGYARIIRGLVMEARQRLYVQYARVAGTSPLRIMTSHLLPGLLPQVMVLASLDLGSVILSMAGLSFLGLGAQPPTAEWGGMISDSKAYLLGHPLLMAAPGFMIVLVVMAFNLLGDALQDSFDPTRQGGELDGA</sequence>
<dbReference type="InterPro" id="IPR035906">
    <property type="entry name" value="MetI-like_sf"/>
</dbReference>
<name>A0A074LQT3_9BACL</name>
<evidence type="ECO:0000256" key="4">
    <source>
        <dbReference type="ARBA" id="ARBA00022692"/>
    </source>
</evidence>
<accession>A0A074LQT3</accession>
<dbReference type="RefSeq" id="WP_038089170.1">
    <property type="nucleotide sequence ID" value="NZ_JMIR01000017.1"/>
</dbReference>
<keyword evidence="11" id="KW-1185">Reference proteome</keyword>
<feature type="transmembrane region" description="Helical" evidence="8">
    <location>
        <begin position="236"/>
        <end position="262"/>
    </location>
</feature>
<keyword evidence="6 8" id="KW-0472">Membrane</keyword>
<protein>
    <submittedName>
        <fullName evidence="10">Nickel transporter permease NikC</fullName>
    </submittedName>
</protein>
<dbReference type="Pfam" id="PF00528">
    <property type="entry name" value="BPD_transp_1"/>
    <property type="match status" value="1"/>
</dbReference>
<dbReference type="GO" id="GO:0055085">
    <property type="term" value="P:transmembrane transport"/>
    <property type="evidence" value="ECO:0007669"/>
    <property type="project" value="InterPro"/>
</dbReference>
<dbReference type="Pfam" id="PF12911">
    <property type="entry name" value="OppC_N"/>
    <property type="match status" value="1"/>
</dbReference>
<dbReference type="PROSITE" id="PS50928">
    <property type="entry name" value="ABC_TM1"/>
    <property type="match status" value="1"/>
</dbReference>
<dbReference type="OrthoDB" id="2514at2"/>
<comment type="similarity">
    <text evidence="7">Belongs to the binding-protein-dependent transport system permease family. OppBC subfamily.</text>
</comment>
<dbReference type="CDD" id="cd06261">
    <property type="entry name" value="TM_PBP2"/>
    <property type="match status" value="1"/>
</dbReference>
<gene>
    <name evidence="10" type="primary">nikC</name>
    <name evidence="10" type="ORF">EL26_13180</name>
</gene>
<comment type="subcellular location">
    <subcellularLocation>
        <location evidence="1 8">Cell membrane</location>
        <topology evidence="1 8">Multi-pass membrane protein</topology>
    </subcellularLocation>
</comment>
<organism evidence="10 11">
    <name type="scientific">Tumebacillus flagellatus</name>
    <dbReference type="NCBI Taxonomy" id="1157490"/>
    <lineage>
        <taxon>Bacteria</taxon>
        <taxon>Bacillati</taxon>
        <taxon>Bacillota</taxon>
        <taxon>Bacilli</taxon>
        <taxon>Bacillales</taxon>
        <taxon>Alicyclobacillaceae</taxon>
        <taxon>Tumebacillus</taxon>
    </lineage>
</organism>
<evidence type="ECO:0000256" key="1">
    <source>
        <dbReference type="ARBA" id="ARBA00004651"/>
    </source>
</evidence>
<dbReference type="InterPro" id="IPR053385">
    <property type="entry name" value="ABC_transport_permease"/>
</dbReference>
<dbReference type="InterPro" id="IPR000515">
    <property type="entry name" value="MetI-like"/>
</dbReference>
<dbReference type="SUPFAM" id="SSF161098">
    <property type="entry name" value="MetI-like"/>
    <property type="match status" value="1"/>
</dbReference>
<dbReference type="Gene3D" id="1.10.3720.10">
    <property type="entry name" value="MetI-like"/>
    <property type="match status" value="1"/>
</dbReference>
<keyword evidence="3" id="KW-1003">Cell membrane</keyword>
<dbReference type="AlphaFoldDB" id="A0A074LQT3"/>
<keyword evidence="5 8" id="KW-1133">Transmembrane helix</keyword>
<dbReference type="PANTHER" id="PTHR43386">
    <property type="entry name" value="OLIGOPEPTIDE TRANSPORT SYSTEM PERMEASE PROTEIN APPC"/>
    <property type="match status" value="1"/>
</dbReference>
<comment type="caution">
    <text evidence="10">The sequence shown here is derived from an EMBL/GenBank/DDBJ whole genome shotgun (WGS) entry which is preliminary data.</text>
</comment>
<dbReference type="PANTHER" id="PTHR43386:SF1">
    <property type="entry name" value="D,D-DIPEPTIDE TRANSPORT SYSTEM PERMEASE PROTEIN DDPC-RELATED"/>
    <property type="match status" value="1"/>
</dbReference>
<feature type="transmembrane region" description="Helical" evidence="8">
    <location>
        <begin position="76"/>
        <end position="102"/>
    </location>
</feature>
<feature type="transmembrane region" description="Helical" evidence="8">
    <location>
        <begin position="191"/>
        <end position="216"/>
    </location>
</feature>
<feature type="transmembrane region" description="Helical" evidence="8">
    <location>
        <begin position="109"/>
        <end position="130"/>
    </location>
</feature>
<evidence type="ECO:0000259" key="9">
    <source>
        <dbReference type="PROSITE" id="PS50928"/>
    </source>
</evidence>
<evidence type="ECO:0000313" key="11">
    <source>
        <dbReference type="Proteomes" id="UP000027931"/>
    </source>
</evidence>
<evidence type="ECO:0000313" key="10">
    <source>
        <dbReference type="EMBL" id="KEO82855.1"/>
    </source>
</evidence>
<dbReference type="NCBIfam" id="NF045474">
    <property type="entry name" value="Opp2C"/>
    <property type="match status" value="1"/>
</dbReference>
<evidence type="ECO:0000256" key="3">
    <source>
        <dbReference type="ARBA" id="ARBA00022475"/>
    </source>
</evidence>
<dbReference type="Proteomes" id="UP000027931">
    <property type="component" value="Unassembled WGS sequence"/>
</dbReference>
<keyword evidence="4 8" id="KW-0812">Transmembrane</keyword>
<evidence type="ECO:0000256" key="6">
    <source>
        <dbReference type="ARBA" id="ARBA00023136"/>
    </source>
</evidence>
<evidence type="ECO:0000256" key="8">
    <source>
        <dbReference type="RuleBase" id="RU363032"/>
    </source>
</evidence>
<dbReference type="eggNOG" id="COG1173">
    <property type="taxonomic scope" value="Bacteria"/>
</dbReference>
<evidence type="ECO:0000256" key="5">
    <source>
        <dbReference type="ARBA" id="ARBA00022989"/>
    </source>
</evidence>
<feature type="domain" description="ABC transmembrane type-1" evidence="9">
    <location>
        <begin position="78"/>
        <end position="263"/>
    </location>
</feature>
<dbReference type="InterPro" id="IPR050366">
    <property type="entry name" value="BP-dependent_transpt_permease"/>
</dbReference>
<dbReference type="STRING" id="1157490.EL26_13180"/>
<reference evidence="10 11" key="1">
    <citation type="journal article" date="2013" name="Int. J. Syst. Evol. Microbiol.">
        <title>Tumebacillus flagellatus sp. nov., an alpha-amylase/pullulanase-producing bacterium isolated from cassava wastewater.</title>
        <authorList>
            <person name="Wang Q."/>
            <person name="Xie N."/>
            <person name="Qin Y."/>
            <person name="Shen N."/>
            <person name="Zhu J."/>
            <person name="Mi H."/>
            <person name="Huang R."/>
        </authorList>
    </citation>
    <scope>NUCLEOTIDE SEQUENCE [LARGE SCALE GENOMIC DNA]</scope>
    <source>
        <strain evidence="10 11">GST4</strain>
    </source>
</reference>
<proteinExistence type="inferred from homology"/>
<evidence type="ECO:0000256" key="2">
    <source>
        <dbReference type="ARBA" id="ARBA00022448"/>
    </source>
</evidence>
<dbReference type="GO" id="GO:0005886">
    <property type="term" value="C:plasma membrane"/>
    <property type="evidence" value="ECO:0007669"/>
    <property type="project" value="UniProtKB-SubCell"/>
</dbReference>
<feature type="transmembrane region" description="Helical" evidence="8">
    <location>
        <begin position="16"/>
        <end position="35"/>
    </location>
</feature>
<dbReference type="EMBL" id="JMIR01000017">
    <property type="protein sequence ID" value="KEO82855.1"/>
    <property type="molecule type" value="Genomic_DNA"/>
</dbReference>
<evidence type="ECO:0000256" key="7">
    <source>
        <dbReference type="ARBA" id="ARBA00024202"/>
    </source>
</evidence>
<keyword evidence="2 8" id="KW-0813">Transport</keyword>
<dbReference type="InterPro" id="IPR025966">
    <property type="entry name" value="OppC_N"/>
</dbReference>